<dbReference type="EMBL" id="HBIU01047817">
    <property type="protein sequence ID" value="CAE0642473.1"/>
    <property type="molecule type" value="Transcribed_RNA"/>
</dbReference>
<comment type="similarity">
    <text evidence="2">Belongs to the CDC73 family.</text>
</comment>
<dbReference type="GO" id="GO:0000993">
    <property type="term" value="F:RNA polymerase II complex binding"/>
    <property type="evidence" value="ECO:0007669"/>
    <property type="project" value="TreeGrafter"/>
</dbReference>
<proteinExistence type="inferred from homology"/>
<evidence type="ECO:0000256" key="1">
    <source>
        <dbReference type="ARBA" id="ARBA00004123"/>
    </source>
</evidence>
<dbReference type="InterPro" id="IPR031336">
    <property type="entry name" value="CDC73_C"/>
</dbReference>
<dbReference type="Pfam" id="PF05179">
    <property type="entry name" value="CDC73_C"/>
    <property type="match status" value="1"/>
</dbReference>
<reference evidence="6" key="1">
    <citation type="submission" date="2021-01" db="EMBL/GenBank/DDBJ databases">
        <authorList>
            <person name="Corre E."/>
            <person name="Pelletier E."/>
            <person name="Niang G."/>
            <person name="Scheremetjew M."/>
            <person name="Finn R."/>
            <person name="Kale V."/>
            <person name="Holt S."/>
            <person name="Cochrane G."/>
            <person name="Meng A."/>
            <person name="Brown T."/>
            <person name="Cohen L."/>
        </authorList>
    </citation>
    <scope>NUCLEOTIDE SEQUENCE</scope>
    <source>
        <strain evidence="6">CCMP3107</strain>
    </source>
</reference>
<dbReference type="PANTHER" id="PTHR12466">
    <property type="entry name" value="CDC73 DOMAIN PROTEIN"/>
    <property type="match status" value="1"/>
</dbReference>
<dbReference type="GO" id="GO:0032968">
    <property type="term" value="P:positive regulation of transcription elongation by RNA polymerase II"/>
    <property type="evidence" value="ECO:0007669"/>
    <property type="project" value="TreeGrafter"/>
</dbReference>
<accession>A0A7S3Y6H8</accession>
<dbReference type="GO" id="GO:0016593">
    <property type="term" value="C:Cdc73/Paf1 complex"/>
    <property type="evidence" value="ECO:0007669"/>
    <property type="project" value="InterPro"/>
</dbReference>
<dbReference type="GO" id="GO:0006368">
    <property type="term" value="P:transcription elongation by RNA polymerase II"/>
    <property type="evidence" value="ECO:0007669"/>
    <property type="project" value="InterPro"/>
</dbReference>
<keyword evidence="4" id="KW-0539">Nucleus</keyword>
<evidence type="ECO:0000313" key="6">
    <source>
        <dbReference type="EMBL" id="CAE0642473.1"/>
    </source>
</evidence>
<name>A0A7S3Y6H8_HETAK</name>
<evidence type="ECO:0000256" key="3">
    <source>
        <dbReference type="ARBA" id="ARBA00023163"/>
    </source>
</evidence>
<dbReference type="InterPro" id="IPR038103">
    <property type="entry name" value="CDC73_C_sf"/>
</dbReference>
<dbReference type="AlphaFoldDB" id="A0A7S3Y6H8"/>
<keyword evidence="3" id="KW-0804">Transcription</keyword>
<evidence type="ECO:0000259" key="5">
    <source>
        <dbReference type="Pfam" id="PF05179"/>
    </source>
</evidence>
<dbReference type="PANTHER" id="PTHR12466:SF8">
    <property type="entry name" value="PARAFIBROMIN"/>
    <property type="match status" value="1"/>
</dbReference>
<organism evidence="6">
    <name type="scientific">Heterosigma akashiwo</name>
    <name type="common">Chromophytic alga</name>
    <name type="synonym">Heterosigma carterae</name>
    <dbReference type="NCBI Taxonomy" id="2829"/>
    <lineage>
        <taxon>Eukaryota</taxon>
        <taxon>Sar</taxon>
        <taxon>Stramenopiles</taxon>
        <taxon>Ochrophyta</taxon>
        <taxon>Raphidophyceae</taxon>
        <taxon>Chattonellales</taxon>
        <taxon>Chattonellaceae</taxon>
        <taxon>Heterosigma</taxon>
    </lineage>
</organism>
<sequence length="162" mass="18808">MMSLFNAKEFMQDGSFVPSQEKRRAGAAKPARVVVERARPPGAPGEGNWTFEVVDNAARLKPRDWDRVVAVVVQGAAWQFKGWKYPQPLDLFNRYLGIYFQYEDEKIAAAVQQWNVKTLRINKHKRHLDQVAQNEFWRITNEWLSVHRPNFQAKPLNSANNN</sequence>
<feature type="domain" description="Cell division control protein 73 C-terminal" evidence="5">
    <location>
        <begin position="2"/>
        <end position="139"/>
    </location>
</feature>
<dbReference type="InterPro" id="IPR007852">
    <property type="entry name" value="Cdc73/Parafibromin"/>
</dbReference>
<evidence type="ECO:0000256" key="4">
    <source>
        <dbReference type="ARBA" id="ARBA00023242"/>
    </source>
</evidence>
<protein>
    <recommendedName>
        <fullName evidence="5">Cell division control protein 73 C-terminal domain-containing protein</fullName>
    </recommendedName>
</protein>
<gene>
    <name evidence="6" type="ORF">HAKA00212_LOCUS21330</name>
</gene>
<comment type="subcellular location">
    <subcellularLocation>
        <location evidence="1">Nucleus</location>
    </subcellularLocation>
</comment>
<evidence type="ECO:0000256" key="2">
    <source>
        <dbReference type="ARBA" id="ARBA00010427"/>
    </source>
</evidence>
<dbReference type="Gene3D" id="3.40.50.11990">
    <property type="entry name" value="RNA polymerase II accessory factor, Cdc73 C-terminal domain"/>
    <property type="match status" value="1"/>
</dbReference>